<keyword evidence="3" id="KW-1185">Reference proteome</keyword>
<name>A0ABD3JKP3_EUCGL</name>
<evidence type="ECO:0000313" key="2">
    <source>
        <dbReference type="EMBL" id="KAL3726022.1"/>
    </source>
</evidence>
<organism evidence="2 3">
    <name type="scientific">Eucalyptus globulus</name>
    <name type="common">Tasmanian blue gum</name>
    <dbReference type="NCBI Taxonomy" id="34317"/>
    <lineage>
        <taxon>Eukaryota</taxon>
        <taxon>Viridiplantae</taxon>
        <taxon>Streptophyta</taxon>
        <taxon>Embryophyta</taxon>
        <taxon>Tracheophyta</taxon>
        <taxon>Spermatophyta</taxon>
        <taxon>Magnoliopsida</taxon>
        <taxon>eudicotyledons</taxon>
        <taxon>Gunneridae</taxon>
        <taxon>Pentapetalae</taxon>
        <taxon>rosids</taxon>
        <taxon>malvids</taxon>
        <taxon>Myrtales</taxon>
        <taxon>Myrtaceae</taxon>
        <taxon>Myrtoideae</taxon>
        <taxon>Eucalypteae</taxon>
        <taxon>Eucalyptus</taxon>
    </lineage>
</organism>
<proteinExistence type="predicted"/>
<comment type="caution">
    <text evidence="2">The sequence shown here is derived from an EMBL/GenBank/DDBJ whole genome shotgun (WGS) entry which is preliminary data.</text>
</comment>
<dbReference type="EMBL" id="JBJKBG010000008">
    <property type="protein sequence ID" value="KAL3726022.1"/>
    <property type="molecule type" value="Genomic_DNA"/>
</dbReference>
<protein>
    <submittedName>
        <fullName evidence="2">Uncharacterized protein</fullName>
    </submittedName>
</protein>
<sequence length="146" mass="17185">MWIQYLKPNVLWGVLGGAVDFLEFDEDCLRFSLTLSVSGGTVKKLGYVLRCKKMDDDLKVVLEDKQLVNPTSIYEMKFKEFFYKFLPRHMKRMQAAAYKAMEKEAINNYNDRYNIDSDSENDDRYIIDNDSESNDRYSIDNDSEKD</sequence>
<reference evidence="2 3" key="1">
    <citation type="submission" date="2024-11" db="EMBL/GenBank/DDBJ databases">
        <title>Chromosome-level genome assembly of Eucalyptus globulus Labill. provides insights into its genome evolution.</title>
        <authorList>
            <person name="Li X."/>
        </authorList>
    </citation>
    <scope>NUCLEOTIDE SEQUENCE [LARGE SCALE GENOMIC DNA]</scope>
    <source>
        <strain evidence="2">CL2024</strain>
        <tissue evidence="2">Fresh tender leaves</tissue>
    </source>
</reference>
<feature type="compositionally biased region" description="Basic and acidic residues" evidence="1">
    <location>
        <begin position="122"/>
        <end position="146"/>
    </location>
</feature>
<dbReference type="Proteomes" id="UP001634007">
    <property type="component" value="Unassembled WGS sequence"/>
</dbReference>
<evidence type="ECO:0000256" key="1">
    <source>
        <dbReference type="SAM" id="MobiDB-lite"/>
    </source>
</evidence>
<evidence type="ECO:0000313" key="3">
    <source>
        <dbReference type="Proteomes" id="UP001634007"/>
    </source>
</evidence>
<dbReference type="AlphaFoldDB" id="A0ABD3JKP3"/>
<feature type="region of interest" description="Disordered" evidence="1">
    <location>
        <begin position="120"/>
        <end position="146"/>
    </location>
</feature>
<gene>
    <name evidence="2" type="ORF">ACJRO7_030980</name>
</gene>
<accession>A0ABD3JKP3</accession>